<dbReference type="InterPro" id="IPR027417">
    <property type="entry name" value="P-loop_NTPase"/>
</dbReference>
<evidence type="ECO:0000313" key="2">
    <source>
        <dbReference type="Proteomes" id="UP000250675"/>
    </source>
</evidence>
<dbReference type="Proteomes" id="UP000250675">
    <property type="component" value="Unassembled WGS sequence"/>
</dbReference>
<accession>A0A2X3IZI4</accession>
<gene>
    <name evidence="1" type="ORF">NCTC9645_06236</name>
</gene>
<name>A0A2X3IZI4_KLEPN</name>
<dbReference type="AlphaFoldDB" id="A0A2X3IZI4"/>
<evidence type="ECO:0000313" key="1">
    <source>
        <dbReference type="EMBL" id="SQC88095.1"/>
    </source>
</evidence>
<reference evidence="1 2" key="1">
    <citation type="submission" date="2018-06" db="EMBL/GenBank/DDBJ databases">
        <authorList>
            <consortium name="Pathogen Informatics"/>
            <person name="Doyle S."/>
        </authorList>
    </citation>
    <scope>NUCLEOTIDE SEQUENCE [LARGE SCALE GENOMIC DNA]</scope>
    <source>
        <strain evidence="1 2">NCTC9645</strain>
    </source>
</reference>
<sequence>MTWNPERDGSATDKRFRKNLPDNAVMAEMNYSDNPWFPEVLEQVRQNDLRRMDYATYAWVWEGAYLENSDKQVAGR</sequence>
<dbReference type="Gene3D" id="3.40.50.300">
    <property type="entry name" value="P-loop containing nucleotide triphosphate hydrolases"/>
    <property type="match status" value="1"/>
</dbReference>
<proteinExistence type="predicted"/>
<protein>
    <submittedName>
        <fullName evidence="1">Phage terminase large subunit</fullName>
    </submittedName>
</protein>
<organism evidence="1 2">
    <name type="scientific">Klebsiella pneumoniae</name>
    <dbReference type="NCBI Taxonomy" id="573"/>
    <lineage>
        <taxon>Bacteria</taxon>
        <taxon>Pseudomonadati</taxon>
        <taxon>Pseudomonadota</taxon>
        <taxon>Gammaproteobacteria</taxon>
        <taxon>Enterobacterales</taxon>
        <taxon>Enterobacteriaceae</taxon>
        <taxon>Klebsiella/Raoultella group</taxon>
        <taxon>Klebsiella</taxon>
        <taxon>Klebsiella pneumoniae complex</taxon>
    </lineage>
</organism>
<dbReference type="EMBL" id="UASO01000010">
    <property type="protein sequence ID" value="SQC88095.1"/>
    <property type="molecule type" value="Genomic_DNA"/>
</dbReference>